<dbReference type="InterPro" id="IPR000719">
    <property type="entry name" value="Prot_kinase_dom"/>
</dbReference>
<evidence type="ECO:0000313" key="5">
    <source>
        <dbReference type="EMBL" id="RVT56797.1"/>
    </source>
</evidence>
<feature type="domain" description="Protein kinase" evidence="4">
    <location>
        <begin position="26"/>
        <end position="270"/>
    </location>
</feature>
<dbReference type="Gene3D" id="3.30.200.20">
    <property type="entry name" value="Phosphorylase Kinase, domain 1"/>
    <property type="match status" value="1"/>
</dbReference>
<keyword evidence="1" id="KW-0067">ATP-binding</keyword>
<dbReference type="InterPro" id="IPR045269">
    <property type="entry name" value="Atg1-like"/>
</dbReference>
<evidence type="ECO:0000259" key="4">
    <source>
        <dbReference type="PROSITE" id="PS50011"/>
    </source>
</evidence>
<comment type="caution">
    <text evidence="5">The sequence shown here is derived from an EMBL/GenBank/DDBJ whole genome shotgun (WGS) entry which is preliminary data.</text>
</comment>
<keyword evidence="3" id="KW-1133">Transmembrane helix</keyword>
<dbReference type="InterPro" id="IPR017441">
    <property type="entry name" value="Protein_kinase_ATP_BS"/>
</dbReference>
<evidence type="ECO:0000313" key="6">
    <source>
        <dbReference type="Proteomes" id="UP000288024"/>
    </source>
</evidence>
<reference evidence="5 6" key="1">
    <citation type="submission" date="2019-01" db="EMBL/GenBank/DDBJ databases">
        <title>Bacillus sp. M5HDSG1-1, whole genome shotgun sequence.</title>
        <authorList>
            <person name="Tuo L."/>
        </authorList>
    </citation>
    <scope>NUCLEOTIDE SEQUENCE [LARGE SCALE GENOMIC DNA]</scope>
    <source>
        <strain evidence="5 6">M5HDSG1-1</strain>
    </source>
</reference>
<dbReference type="PROSITE" id="PS50011">
    <property type="entry name" value="PROTEIN_KINASE_DOM"/>
    <property type="match status" value="1"/>
</dbReference>
<keyword evidence="5" id="KW-0418">Kinase</keyword>
<gene>
    <name evidence="5" type="ORF">EM808_26445</name>
</gene>
<name>A0A3S2U6J9_9BACI</name>
<evidence type="ECO:0000256" key="2">
    <source>
        <dbReference type="SAM" id="MobiDB-lite"/>
    </source>
</evidence>
<dbReference type="EMBL" id="RZTZ01000022">
    <property type="protein sequence ID" value="RVT56797.1"/>
    <property type="molecule type" value="Genomic_DNA"/>
</dbReference>
<dbReference type="PANTHER" id="PTHR24348:SF68">
    <property type="entry name" value="SERINE_THREONINE-PROTEIN KINASE ATG1C"/>
    <property type="match status" value="1"/>
</dbReference>
<accession>A0A3S2U6J9</accession>
<dbReference type="PANTHER" id="PTHR24348">
    <property type="entry name" value="SERINE/THREONINE-PROTEIN KINASE UNC-51-RELATED"/>
    <property type="match status" value="1"/>
</dbReference>
<dbReference type="Gene3D" id="1.10.510.10">
    <property type="entry name" value="Transferase(Phosphotransferase) domain 1"/>
    <property type="match status" value="1"/>
</dbReference>
<dbReference type="AlphaFoldDB" id="A0A3S2U6J9"/>
<feature type="region of interest" description="Disordered" evidence="2">
    <location>
        <begin position="283"/>
        <end position="305"/>
    </location>
</feature>
<evidence type="ECO:0000256" key="3">
    <source>
        <dbReference type="SAM" id="Phobius"/>
    </source>
</evidence>
<feature type="binding site" evidence="1">
    <location>
        <position position="53"/>
    </location>
    <ligand>
        <name>ATP</name>
        <dbReference type="ChEBI" id="CHEBI:30616"/>
    </ligand>
</feature>
<dbReference type="Proteomes" id="UP000288024">
    <property type="component" value="Unassembled WGS sequence"/>
</dbReference>
<dbReference type="SMART" id="SM00220">
    <property type="entry name" value="S_TKc"/>
    <property type="match status" value="1"/>
</dbReference>
<evidence type="ECO:0000256" key="1">
    <source>
        <dbReference type="PROSITE-ProRule" id="PRU10141"/>
    </source>
</evidence>
<organism evidence="5 6">
    <name type="scientific">Niallia taxi</name>
    <dbReference type="NCBI Taxonomy" id="2499688"/>
    <lineage>
        <taxon>Bacteria</taxon>
        <taxon>Bacillati</taxon>
        <taxon>Bacillota</taxon>
        <taxon>Bacilli</taxon>
        <taxon>Bacillales</taxon>
        <taxon>Bacillaceae</taxon>
        <taxon>Niallia</taxon>
    </lineage>
</organism>
<keyword evidence="1" id="KW-0547">Nucleotide-binding</keyword>
<dbReference type="SUPFAM" id="SSF56112">
    <property type="entry name" value="Protein kinase-like (PK-like)"/>
    <property type="match status" value="1"/>
</dbReference>
<keyword evidence="3" id="KW-0812">Transmembrane</keyword>
<keyword evidence="6" id="KW-1185">Reference proteome</keyword>
<dbReference type="PROSITE" id="PS00107">
    <property type="entry name" value="PROTEIN_KINASE_ATP"/>
    <property type="match status" value="1"/>
</dbReference>
<dbReference type="RefSeq" id="WP_127742589.1">
    <property type="nucleotide sequence ID" value="NZ_RZTZ01000022.1"/>
</dbReference>
<dbReference type="InterPro" id="IPR011009">
    <property type="entry name" value="Kinase-like_dom_sf"/>
</dbReference>
<sequence length="336" mass="37911">MMNSMKSPFKINRGTVIRGKWHKKEYTIIKELGFGANGTVFLADSSLGKVALKLSDNGMSIISEVNVLKSFAKVQGYSLGPSLIDVDDWNTTSGTISFYVMEYINGPNLLSFIENRDDSWINVLMIQLLKDLQVLHENNWVFGDLKPENLIINGPPTRIRCIDVGGTTITGRAIKEFTEFYDRGYWGLGSRKAEPSYDLFAVAMIMINIYYPNRFNKVEGGLKQLQIMIQKKRELVQYENVLIKALTGRYRSAVEMRKELIQLSSGNETRTACRTSTNTAIRTKSPAVSTSGTKGRVQAQQGKRTKKKKRTGYLESILLIVVISLLYIVYIYGQLT</sequence>
<dbReference type="GO" id="GO:0005737">
    <property type="term" value="C:cytoplasm"/>
    <property type="evidence" value="ECO:0007669"/>
    <property type="project" value="TreeGrafter"/>
</dbReference>
<keyword evidence="5" id="KW-0808">Transferase</keyword>
<proteinExistence type="predicted"/>
<dbReference type="GO" id="GO:0005524">
    <property type="term" value="F:ATP binding"/>
    <property type="evidence" value="ECO:0007669"/>
    <property type="project" value="UniProtKB-UniRule"/>
</dbReference>
<feature type="transmembrane region" description="Helical" evidence="3">
    <location>
        <begin position="313"/>
        <end position="333"/>
    </location>
</feature>
<feature type="compositionally biased region" description="Polar residues" evidence="2">
    <location>
        <begin position="283"/>
        <end position="293"/>
    </location>
</feature>
<dbReference type="Pfam" id="PF00069">
    <property type="entry name" value="Pkinase"/>
    <property type="match status" value="1"/>
</dbReference>
<protein>
    <submittedName>
        <fullName evidence="5">Protein kinase family protein</fullName>
    </submittedName>
</protein>
<keyword evidence="3" id="KW-0472">Membrane</keyword>
<dbReference type="GO" id="GO:0004674">
    <property type="term" value="F:protein serine/threonine kinase activity"/>
    <property type="evidence" value="ECO:0007669"/>
    <property type="project" value="InterPro"/>
</dbReference>